<dbReference type="AlphaFoldDB" id="A0A4C1WE78"/>
<organism evidence="2 3">
    <name type="scientific">Eumeta variegata</name>
    <name type="common">Bagworm moth</name>
    <name type="synonym">Eumeta japonica</name>
    <dbReference type="NCBI Taxonomy" id="151549"/>
    <lineage>
        <taxon>Eukaryota</taxon>
        <taxon>Metazoa</taxon>
        <taxon>Ecdysozoa</taxon>
        <taxon>Arthropoda</taxon>
        <taxon>Hexapoda</taxon>
        <taxon>Insecta</taxon>
        <taxon>Pterygota</taxon>
        <taxon>Neoptera</taxon>
        <taxon>Endopterygota</taxon>
        <taxon>Lepidoptera</taxon>
        <taxon>Glossata</taxon>
        <taxon>Ditrysia</taxon>
        <taxon>Tineoidea</taxon>
        <taxon>Psychidae</taxon>
        <taxon>Oiketicinae</taxon>
        <taxon>Eumeta</taxon>
    </lineage>
</organism>
<keyword evidence="3" id="KW-1185">Reference proteome</keyword>
<dbReference type="Proteomes" id="UP000299102">
    <property type="component" value="Unassembled WGS sequence"/>
</dbReference>
<comment type="caution">
    <text evidence="2">The sequence shown here is derived from an EMBL/GenBank/DDBJ whole genome shotgun (WGS) entry which is preliminary data.</text>
</comment>
<reference evidence="2 3" key="1">
    <citation type="journal article" date="2019" name="Commun. Biol.">
        <title>The bagworm genome reveals a unique fibroin gene that provides high tensile strength.</title>
        <authorList>
            <person name="Kono N."/>
            <person name="Nakamura H."/>
            <person name="Ohtoshi R."/>
            <person name="Tomita M."/>
            <person name="Numata K."/>
            <person name="Arakawa K."/>
        </authorList>
    </citation>
    <scope>NUCLEOTIDE SEQUENCE [LARGE SCALE GENOMIC DNA]</scope>
</reference>
<protein>
    <submittedName>
        <fullName evidence="2">Uncharacterized protein</fullName>
    </submittedName>
</protein>
<sequence length="172" mass="19413">MPPIPGFSKFCMFTNLPMGVMIIAYSELCGEIIMALFFFVMLVLGAFKANKTKEKEAPLAMVVTALIMLTLMLVFFGFTVTLISGVQQERPLYVLMYLVMATLFMALSMIPLAFVMWNMAVEKVALYGLIFLLDVYLLMVVWSYFFDLATPDEDDGDKDEDTDEYDNIVPGV</sequence>
<keyword evidence="1" id="KW-0812">Transmembrane</keyword>
<evidence type="ECO:0000313" key="3">
    <source>
        <dbReference type="Proteomes" id="UP000299102"/>
    </source>
</evidence>
<feature type="transmembrane region" description="Helical" evidence="1">
    <location>
        <begin position="20"/>
        <end position="47"/>
    </location>
</feature>
<evidence type="ECO:0000313" key="2">
    <source>
        <dbReference type="EMBL" id="GBP49373.1"/>
    </source>
</evidence>
<gene>
    <name evidence="2" type="ORF">EVAR_24678_1</name>
</gene>
<keyword evidence="1" id="KW-1133">Transmembrane helix</keyword>
<feature type="transmembrane region" description="Helical" evidence="1">
    <location>
        <begin position="59"/>
        <end position="83"/>
    </location>
</feature>
<proteinExistence type="predicted"/>
<accession>A0A4C1WE78</accession>
<name>A0A4C1WE78_EUMVA</name>
<evidence type="ECO:0000256" key="1">
    <source>
        <dbReference type="SAM" id="Phobius"/>
    </source>
</evidence>
<keyword evidence="1" id="KW-0472">Membrane</keyword>
<dbReference type="EMBL" id="BGZK01000543">
    <property type="protein sequence ID" value="GBP49373.1"/>
    <property type="molecule type" value="Genomic_DNA"/>
</dbReference>
<feature type="transmembrane region" description="Helical" evidence="1">
    <location>
        <begin position="95"/>
        <end position="117"/>
    </location>
</feature>
<feature type="transmembrane region" description="Helical" evidence="1">
    <location>
        <begin position="124"/>
        <end position="145"/>
    </location>
</feature>